<protein>
    <submittedName>
        <fullName evidence="1">Uncharacterized protein</fullName>
    </submittedName>
</protein>
<dbReference type="HOGENOM" id="CLU_1813471_0_0_5"/>
<keyword evidence="2" id="KW-1185">Reference proteome</keyword>
<dbReference type="KEGG" id="mgy:MGMSRv2__1662"/>
<dbReference type="AlphaFoldDB" id="V6F0G6"/>
<dbReference type="STRING" id="1430440.MGMSRv2__1662"/>
<gene>
    <name evidence="1" type="ordered locus">MGMSRv2__1662</name>
</gene>
<organism evidence="1 2">
    <name type="scientific">Magnetospirillum gryphiswaldense (strain DSM 6361 / JCM 21280 / NBRC 15271 / MSR-1)</name>
    <dbReference type="NCBI Taxonomy" id="431944"/>
    <lineage>
        <taxon>Bacteria</taxon>
        <taxon>Pseudomonadati</taxon>
        <taxon>Pseudomonadota</taxon>
        <taxon>Alphaproteobacteria</taxon>
        <taxon>Rhodospirillales</taxon>
        <taxon>Rhodospirillaceae</taxon>
        <taxon>Magnetospirillum</taxon>
    </lineage>
</organism>
<reference evidence="1 2" key="1">
    <citation type="journal article" date="2014" name="Genome Announc.">
        <title>Complete genome sequence of Magnetospirillum gryphiswaldense MSR-1.</title>
        <authorList>
            <person name="Wang X."/>
            <person name="Wang Q."/>
            <person name="Zhang W."/>
            <person name="Wang Y."/>
            <person name="Li L."/>
            <person name="Wen T."/>
            <person name="Zhang T."/>
            <person name="Zhang Y."/>
            <person name="Xu J."/>
            <person name="Hu J."/>
            <person name="Li S."/>
            <person name="Liu L."/>
            <person name="Liu J."/>
            <person name="Jiang W."/>
            <person name="Tian J."/>
            <person name="Li Y."/>
            <person name="Schuler D."/>
            <person name="Wang L."/>
            <person name="Li J."/>
        </authorList>
    </citation>
    <scope>NUCLEOTIDE SEQUENCE [LARGE SCALE GENOMIC DNA]</scope>
    <source>
        <strain evidence="2">DSM 6361 / JCM 21280 / NBRC 15271 / MSR-1</strain>
    </source>
</reference>
<dbReference type="Proteomes" id="UP000018922">
    <property type="component" value="Chromosome I"/>
</dbReference>
<evidence type="ECO:0000313" key="2">
    <source>
        <dbReference type="Proteomes" id="UP000018922"/>
    </source>
</evidence>
<proteinExistence type="predicted"/>
<name>V6F0G6_MAGGM</name>
<accession>V6F0G6</accession>
<dbReference type="EMBL" id="HG794546">
    <property type="protein sequence ID" value="CDK98877.1"/>
    <property type="molecule type" value="Genomic_DNA"/>
</dbReference>
<evidence type="ECO:0000313" key="1">
    <source>
        <dbReference type="EMBL" id="CDK98877.1"/>
    </source>
</evidence>
<sequence length="142" mass="15349">MPARRAATGFAAAIQPQRRLHLHDRPGTGGSVAQRPDLLHEQRVAAGDVQCDHQRQWQSDRLVPVRPPLKVAIHVPFGISQAARSTAFQALGAAEGFFLGLCRDSSWTGGTITIFLAGALGFFGSRPVRFWLFAICVSSKTG</sequence>